<dbReference type="OrthoDB" id="279247at2"/>
<evidence type="ECO:0000313" key="1">
    <source>
        <dbReference type="EMBL" id="QEL17283.1"/>
    </source>
</evidence>
<dbReference type="RefSeq" id="WP_149111916.1">
    <property type="nucleotide sequence ID" value="NZ_CP042425.1"/>
</dbReference>
<dbReference type="EMBL" id="CP042425">
    <property type="protein sequence ID" value="QEL17283.1"/>
    <property type="molecule type" value="Genomic_DNA"/>
</dbReference>
<evidence type="ECO:0000313" key="2">
    <source>
        <dbReference type="Proteomes" id="UP000324974"/>
    </source>
</evidence>
<protein>
    <submittedName>
        <fullName evidence="1">Uncharacterized protein</fullName>
    </submittedName>
</protein>
<dbReference type="PROSITE" id="PS51257">
    <property type="entry name" value="PROKAR_LIPOPROTEIN"/>
    <property type="match status" value="1"/>
</dbReference>
<gene>
    <name evidence="1" type="ORF">PX52LOC_04266</name>
</gene>
<dbReference type="AlphaFoldDB" id="A0A5C1AGB4"/>
<reference evidence="2" key="1">
    <citation type="submission" date="2019-08" db="EMBL/GenBank/DDBJ databases">
        <title>Limnoglobus roseus gen. nov., sp. nov., a novel freshwater planctomycete with a giant genome from the family Gemmataceae.</title>
        <authorList>
            <person name="Kulichevskaya I.S."/>
            <person name="Naumoff D.G."/>
            <person name="Miroshnikov K."/>
            <person name="Ivanova A."/>
            <person name="Philippov D.A."/>
            <person name="Hakobyan A."/>
            <person name="Rijpstra I.C."/>
            <person name="Sinninghe Damste J.S."/>
            <person name="Liesack W."/>
            <person name="Dedysh S.N."/>
        </authorList>
    </citation>
    <scope>NUCLEOTIDE SEQUENCE [LARGE SCALE GENOMIC DNA]</scope>
    <source>
        <strain evidence="2">PX52</strain>
    </source>
</reference>
<name>A0A5C1AGB4_9BACT</name>
<organism evidence="1 2">
    <name type="scientific">Limnoglobus roseus</name>
    <dbReference type="NCBI Taxonomy" id="2598579"/>
    <lineage>
        <taxon>Bacteria</taxon>
        <taxon>Pseudomonadati</taxon>
        <taxon>Planctomycetota</taxon>
        <taxon>Planctomycetia</taxon>
        <taxon>Gemmatales</taxon>
        <taxon>Gemmataceae</taxon>
        <taxon>Limnoglobus</taxon>
    </lineage>
</organism>
<keyword evidence="2" id="KW-1185">Reference proteome</keyword>
<dbReference type="Proteomes" id="UP000324974">
    <property type="component" value="Chromosome"/>
</dbReference>
<accession>A0A5C1AGB4</accession>
<sequence>MRVAAMVLTLALCGCQDSRFFRTARGFINKPIETGETKEASIAAAARVDQMGRQILSANIFCGIDTGFQTIGNEDPVLFHRGQQSVFISDALVDKCKTDEELAAVLCSELGKMVAEKRNATKMGYADPIMAITLTNSGEAGGITGDQFRLAELAAIEKRTPKKVVDRVLAETTDPRRIAIEMLKTTGIDEGVYPKAEQLLRGSNKNRDIIHQLNGGGSKPEWSN</sequence>
<dbReference type="KEGG" id="lrs:PX52LOC_04266"/>
<proteinExistence type="predicted"/>